<keyword evidence="3" id="KW-1185">Reference proteome</keyword>
<reference evidence="2 3" key="1">
    <citation type="submission" date="2019-08" db="EMBL/GenBank/DDBJ databases">
        <title>Deep-cultivation of Planctomycetes and their phenomic and genomic characterization uncovers novel biology.</title>
        <authorList>
            <person name="Wiegand S."/>
            <person name="Jogler M."/>
            <person name="Boedeker C."/>
            <person name="Pinto D."/>
            <person name="Vollmers J."/>
            <person name="Rivas-Marin E."/>
            <person name="Kohn T."/>
            <person name="Peeters S.H."/>
            <person name="Heuer A."/>
            <person name="Rast P."/>
            <person name="Oberbeckmann S."/>
            <person name="Bunk B."/>
            <person name="Jeske O."/>
            <person name="Meyerdierks A."/>
            <person name="Storesund J.E."/>
            <person name="Kallscheuer N."/>
            <person name="Luecker S."/>
            <person name="Lage O.M."/>
            <person name="Pohl T."/>
            <person name="Merkel B.J."/>
            <person name="Hornburger P."/>
            <person name="Mueller R.-W."/>
            <person name="Bruemmer F."/>
            <person name="Labrenz M."/>
            <person name="Spormann A.M."/>
            <person name="Op Den Camp H."/>
            <person name="Overmann J."/>
            <person name="Amann R."/>
            <person name="Jetten M.S.M."/>
            <person name="Mascher T."/>
            <person name="Medema M.H."/>
            <person name="Devos D.P."/>
            <person name="Kaster A.-K."/>
            <person name="Ovreas L."/>
            <person name="Rohde M."/>
            <person name="Galperin M.Y."/>
            <person name="Jogler C."/>
        </authorList>
    </citation>
    <scope>NUCLEOTIDE SEQUENCE [LARGE SCALE GENOMIC DNA]</scope>
    <source>
        <strain evidence="2 3">LF1</strain>
    </source>
</reference>
<proteinExistence type="predicted"/>
<feature type="transmembrane region" description="Helical" evidence="1">
    <location>
        <begin position="141"/>
        <end position="158"/>
    </location>
</feature>
<keyword evidence="1" id="KW-0812">Transmembrane</keyword>
<dbReference type="EMBL" id="VRLW01000001">
    <property type="protein sequence ID" value="KAA1259706.1"/>
    <property type="molecule type" value="Genomic_DNA"/>
</dbReference>
<feature type="transmembrane region" description="Helical" evidence="1">
    <location>
        <begin position="196"/>
        <end position="216"/>
    </location>
</feature>
<dbReference type="Pfam" id="PF04298">
    <property type="entry name" value="Zn_peptidase_2"/>
    <property type="match status" value="1"/>
</dbReference>
<gene>
    <name evidence="2" type="ORF">LF1_22430</name>
</gene>
<dbReference type="PANTHER" id="PTHR36434">
    <property type="entry name" value="MEMBRANE PROTEASE YUGP-RELATED"/>
    <property type="match status" value="1"/>
</dbReference>
<accession>A0A5B1CGM1</accession>
<dbReference type="PANTHER" id="PTHR36434:SF1">
    <property type="entry name" value="MEMBRANE PROTEASE YUGP-RELATED"/>
    <property type="match status" value="1"/>
</dbReference>
<dbReference type="RefSeq" id="WP_068258685.1">
    <property type="nucleotide sequence ID" value="NZ_LWSK01000006.1"/>
</dbReference>
<feature type="transmembrane region" description="Helical" evidence="1">
    <location>
        <begin position="114"/>
        <end position="134"/>
    </location>
</feature>
<dbReference type="Proteomes" id="UP000322699">
    <property type="component" value="Unassembled WGS sequence"/>
</dbReference>
<organism evidence="2 3">
    <name type="scientific">Rubripirellula obstinata</name>
    <dbReference type="NCBI Taxonomy" id="406547"/>
    <lineage>
        <taxon>Bacteria</taxon>
        <taxon>Pseudomonadati</taxon>
        <taxon>Planctomycetota</taxon>
        <taxon>Planctomycetia</taxon>
        <taxon>Pirellulales</taxon>
        <taxon>Pirellulaceae</taxon>
        <taxon>Rubripirellula</taxon>
    </lineage>
</organism>
<protein>
    <submittedName>
        <fullName evidence="2">Putative neutral zinc metallopeptidase</fullName>
    </submittedName>
</protein>
<sequence length="222" mass="24052">MGLLILLMIVPMGLGFYAQWKVKSSFAKMSKVPARMSGAEAARQMLDNAGMQSVGIEPIQGHLSDHYDPRAKVLRLSPDVYGGRSMAALGVACHEAGHAFQDAQNYAPLVIRNAAVPAANFGSGIGMSMLFFGIMIGLTPLAWLGVIFFSAVVFFQIINLPVEFDASSRAREELVSQGLIARDEERYVAKVLNAAALTYVAATLQSVMTLAYYLFILSGNRR</sequence>
<evidence type="ECO:0000313" key="3">
    <source>
        <dbReference type="Proteomes" id="UP000322699"/>
    </source>
</evidence>
<keyword evidence="1" id="KW-0472">Membrane</keyword>
<dbReference type="InterPro" id="IPR007395">
    <property type="entry name" value="Zn_peptidase_2"/>
</dbReference>
<keyword evidence="1" id="KW-1133">Transmembrane helix</keyword>
<dbReference type="AlphaFoldDB" id="A0A5B1CGM1"/>
<evidence type="ECO:0000313" key="2">
    <source>
        <dbReference type="EMBL" id="KAA1259706.1"/>
    </source>
</evidence>
<comment type="caution">
    <text evidence="2">The sequence shown here is derived from an EMBL/GenBank/DDBJ whole genome shotgun (WGS) entry which is preliminary data.</text>
</comment>
<evidence type="ECO:0000256" key="1">
    <source>
        <dbReference type="SAM" id="Phobius"/>
    </source>
</evidence>
<dbReference type="OrthoDB" id="9784298at2"/>
<name>A0A5B1CGM1_9BACT</name>